<keyword evidence="1" id="KW-0472">Membrane</keyword>
<keyword evidence="1" id="KW-1133">Transmembrane helix</keyword>
<keyword evidence="1" id="KW-0812">Transmembrane</keyword>
<protein>
    <submittedName>
        <fullName evidence="2">Uncharacterized protein</fullName>
    </submittedName>
</protein>
<reference evidence="2" key="2">
    <citation type="submission" date="2025-09" db="UniProtKB">
        <authorList>
            <consortium name="Ensembl"/>
        </authorList>
    </citation>
    <scope>IDENTIFICATION</scope>
</reference>
<dbReference type="Ensembl" id="ENSCANT00000048602.1">
    <property type="protein sequence ID" value="ENSCANP00000025597.1"/>
    <property type="gene ID" value="ENSCANG00000036238.1"/>
</dbReference>
<keyword evidence="3" id="KW-1185">Reference proteome</keyword>
<feature type="transmembrane region" description="Helical" evidence="1">
    <location>
        <begin position="20"/>
        <end position="39"/>
    </location>
</feature>
<dbReference type="Proteomes" id="UP000233080">
    <property type="component" value="Unassembled WGS sequence"/>
</dbReference>
<evidence type="ECO:0000256" key="1">
    <source>
        <dbReference type="SAM" id="Phobius"/>
    </source>
</evidence>
<reference evidence="2" key="1">
    <citation type="submission" date="2025-08" db="UniProtKB">
        <authorList>
            <consortium name="Ensembl"/>
        </authorList>
    </citation>
    <scope>IDENTIFICATION</scope>
</reference>
<organism evidence="2 3">
    <name type="scientific">Colobus angolensis palliatus</name>
    <name type="common">Peters' Angolan colobus</name>
    <dbReference type="NCBI Taxonomy" id="336983"/>
    <lineage>
        <taxon>Eukaryota</taxon>
        <taxon>Metazoa</taxon>
        <taxon>Chordata</taxon>
        <taxon>Craniata</taxon>
        <taxon>Vertebrata</taxon>
        <taxon>Euteleostomi</taxon>
        <taxon>Mammalia</taxon>
        <taxon>Eutheria</taxon>
        <taxon>Euarchontoglires</taxon>
        <taxon>Primates</taxon>
        <taxon>Haplorrhini</taxon>
        <taxon>Catarrhini</taxon>
        <taxon>Cercopithecidae</taxon>
        <taxon>Colobinae</taxon>
        <taxon>Colobus</taxon>
    </lineage>
</organism>
<evidence type="ECO:0000313" key="3">
    <source>
        <dbReference type="Proteomes" id="UP000233080"/>
    </source>
</evidence>
<accession>A0A2K5J9Z0</accession>
<name>A0A2K5J9Z0_COLAP</name>
<proteinExistence type="predicted"/>
<dbReference type="AlphaFoldDB" id="A0A2K5J9Z0"/>
<sequence length="49" mass="5930">MSLQKSCPTLRSLLYFLTSYHLYSTLSFFVTLILFIRYFSHLHKSKLHF</sequence>
<evidence type="ECO:0000313" key="2">
    <source>
        <dbReference type="Ensembl" id="ENSCANP00000025597.1"/>
    </source>
</evidence>